<evidence type="ECO:0000256" key="3">
    <source>
        <dbReference type="SAM" id="MobiDB-lite"/>
    </source>
</evidence>
<feature type="domain" description="HTH luxR-type" evidence="4">
    <location>
        <begin position="872"/>
        <end position="937"/>
    </location>
</feature>
<dbReference type="SUPFAM" id="SSF48452">
    <property type="entry name" value="TPR-like"/>
    <property type="match status" value="1"/>
</dbReference>
<evidence type="ECO:0000256" key="1">
    <source>
        <dbReference type="ARBA" id="ARBA00022741"/>
    </source>
</evidence>
<dbReference type="Gene3D" id="1.10.10.10">
    <property type="entry name" value="Winged helix-like DNA-binding domain superfamily/Winged helix DNA-binding domain"/>
    <property type="match status" value="1"/>
</dbReference>
<dbReference type="Proteomes" id="UP000597341">
    <property type="component" value="Unassembled WGS sequence"/>
</dbReference>
<dbReference type="InterPro" id="IPR011990">
    <property type="entry name" value="TPR-like_helical_dom_sf"/>
</dbReference>
<evidence type="ECO:0000313" key="6">
    <source>
        <dbReference type="Proteomes" id="UP000597341"/>
    </source>
</evidence>
<dbReference type="RefSeq" id="WP_191278848.1">
    <property type="nucleotide sequence ID" value="NZ_BNAD01000003.1"/>
</dbReference>
<evidence type="ECO:0000313" key="5">
    <source>
        <dbReference type="EMBL" id="GHE16972.1"/>
    </source>
</evidence>
<proteinExistence type="predicted"/>
<dbReference type="Pfam" id="PF13191">
    <property type="entry name" value="AAA_16"/>
    <property type="match status" value="1"/>
</dbReference>
<dbReference type="InterPro" id="IPR000792">
    <property type="entry name" value="Tscrpt_reg_LuxR_C"/>
</dbReference>
<dbReference type="InterPro" id="IPR016032">
    <property type="entry name" value="Sig_transdc_resp-reg_C-effctor"/>
</dbReference>
<dbReference type="CDD" id="cd06170">
    <property type="entry name" value="LuxR_C_like"/>
    <property type="match status" value="1"/>
</dbReference>
<keyword evidence="2" id="KW-0067">ATP-binding</keyword>
<dbReference type="PROSITE" id="PS00622">
    <property type="entry name" value="HTH_LUXR_1"/>
    <property type="match status" value="1"/>
</dbReference>
<feature type="region of interest" description="Disordered" evidence="3">
    <location>
        <begin position="1"/>
        <end position="40"/>
    </location>
</feature>
<dbReference type="PANTHER" id="PTHR16305">
    <property type="entry name" value="TESTICULAR SOLUBLE ADENYLYL CYCLASE"/>
    <property type="match status" value="1"/>
</dbReference>
<gene>
    <name evidence="5" type="ORF">GCM10011376_15820</name>
</gene>
<dbReference type="InterPro" id="IPR041664">
    <property type="entry name" value="AAA_16"/>
</dbReference>
<dbReference type="EMBL" id="BNAD01000003">
    <property type="protein sequence ID" value="GHE16972.1"/>
    <property type="molecule type" value="Genomic_DNA"/>
</dbReference>
<organism evidence="5 6">
    <name type="scientific">Nocardioides flavus</name>
    <name type="common">ex Wang et al. 2016</name>
    <dbReference type="NCBI Taxonomy" id="2058780"/>
    <lineage>
        <taxon>Bacteria</taxon>
        <taxon>Bacillati</taxon>
        <taxon>Actinomycetota</taxon>
        <taxon>Actinomycetes</taxon>
        <taxon>Propionibacteriales</taxon>
        <taxon>Nocardioidaceae</taxon>
        <taxon>Nocardioides</taxon>
    </lineage>
</organism>
<evidence type="ECO:0000259" key="4">
    <source>
        <dbReference type="PROSITE" id="PS50043"/>
    </source>
</evidence>
<reference evidence="6" key="1">
    <citation type="journal article" date="2019" name="Int. J. Syst. Evol. Microbiol.">
        <title>The Global Catalogue of Microorganisms (GCM) 10K type strain sequencing project: providing services to taxonomists for standard genome sequencing and annotation.</title>
        <authorList>
            <consortium name="The Broad Institute Genomics Platform"/>
            <consortium name="The Broad Institute Genome Sequencing Center for Infectious Disease"/>
            <person name="Wu L."/>
            <person name="Ma J."/>
        </authorList>
    </citation>
    <scope>NUCLEOTIDE SEQUENCE [LARGE SCALE GENOMIC DNA]</scope>
    <source>
        <strain evidence="6">CGMCC 1.12791</strain>
    </source>
</reference>
<dbReference type="SMART" id="SM00421">
    <property type="entry name" value="HTH_LUXR"/>
    <property type="match status" value="1"/>
</dbReference>
<dbReference type="Gene3D" id="3.40.50.300">
    <property type="entry name" value="P-loop containing nucleotide triphosphate hydrolases"/>
    <property type="match status" value="1"/>
</dbReference>
<accession>A0ABQ3HJX6</accession>
<dbReference type="SUPFAM" id="SSF52540">
    <property type="entry name" value="P-loop containing nucleoside triphosphate hydrolases"/>
    <property type="match status" value="1"/>
</dbReference>
<keyword evidence="6" id="KW-1185">Reference proteome</keyword>
<keyword evidence="1" id="KW-0547">Nucleotide-binding</keyword>
<protein>
    <submittedName>
        <fullName evidence="5">Transcriptional regulator</fullName>
    </submittedName>
</protein>
<dbReference type="InterPro" id="IPR027417">
    <property type="entry name" value="P-loop_NTPase"/>
</dbReference>
<dbReference type="PRINTS" id="PR00038">
    <property type="entry name" value="HTHLUXR"/>
</dbReference>
<name>A0ABQ3HJX6_9ACTN</name>
<dbReference type="PROSITE" id="PS50043">
    <property type="entry name" value="HTH_LUXR_2"/>
    <property type="match status" value="1"/>
</dbReference>
<dbReference type="Gene3D" id="1.25.40.10">
    <property type="entry name" value="Tetratricopeptide repeat domain"/>
    <property type="match status" value="1"/>
</dbReference>
<evidence type="ECO:0000256" key="2">
    <source>
        <dbReference type="ARBA" id="ARBA00022840"/>
    </source>
</evidence>
<comment type="caution">
    <text evidence="5">The sequence shown here is derived from an EMBL/GenBank/DDBJ whole genome shotgun (WGS) entry which is preliminary data.</text>
</comment>
<dbReference type="InterPro" id="IPR036388">
    <property type="entry name" value="WH-like_DNA-bd_sf"/>
</dbReference>
<dbReference type="SUPFAM" id="SSF46894">
    <property type="entry name" value="C-terminal effector domain of the bipartite response regulators"/>
    <property type="match status" value="1"/>
</dbReference>
<dbReference type="PANTHER" id="PTHR16305:SF35">
    <property type="entry name" value="TRANSCRIPTIONAL ACTIVATOR DOMAIN"/>
    <property type="match status" value="1"/>
</dbReference>
<sequence length="937" mass="97720">MSAWGPPPVVGRSGHPHAGTRRTASGDTPKSASGLTGRDPELAEIDRLLGEVRHGRPAALLLTGEAGVGKTALLRAARSRAGDVRCLTASGIESESAMAHAGLLELLTPLRPLLPEVPDGQAAALASALGWAPTDAPADRFLVAAGTLSLLAAAAAEEPVLVLVDDLQWLDRESAGAIVFAARRLGADAVRFLMNARTDPATPAPDLARGLPTLDVRALESSDAAALVATTVSPAVAGLLAAATGGNPLALVEVSAHLTPAQRVGAAALPDPLPVGDRLHTVYDDVLSRLTAEARHAVLLVALSRTGARVLAEAGALDEAVSAGVLAAEPQGHRFQHPLLRAAVLRLATPEEQRRAHRSLAAALPRGASGRAHHLAAASTGPDDALADELDRVAAGDRVRLGYAASSLALERAAALTTHPAAASARLAAAADDAFVAGDVIRARRLVERVLGSASASEPACGRALLTLGMVEQYAGSNPRAAEHLRTASLTLTGAALVDALTELALVRFRLGDLAGFEDCAARIRGAVDRSDPAQRLRECFTTGVTSALAGDYPAARPMLLEVAELALSDALEDDPRSILLLALASGFTGTVAEALARGAVRVERVRRRGAIGMLVPILAISASGRSMLGDHAGAYADAGEAAELAEHLGYVAEAAIACEHLAWESAARGLHEEARSALARARTLLDRAETTSAAAHHALTVAFCALCRGDMTEVVDVLEARLETDGGVGAMGEALGVAPLLVEAYVSLGRVAQAEDLAHRLASATPVHAPAELTAMVLRCQGLVARDEAAARRAFDDALRAHATSQDLFERARTRLMLGSRLRRDGRRVEAREHLQAAHRSFTDMELSHWAGRAAAELRATGAVVRPRNELLDGDEPLTSQETRVALLVAEGRTNKDVAAALFLSPKTVERHLGNVFRKRGFRSRAELVRAYAQLD</sequence>
<dbReference type="Pfam" id="PF00196">
    <property type="entry name" value="GerE"/>
    <property type="match status" value="1"/>
</dbReference>
<feature type="compositionally biased region" description="Polar residues" evidence="3">
    <location>
        <begin position="22"/>
        <end position="34"/>
    </location>
</feature>